<proteinExistence type="predicted"/>
<evidence type="ECO:0000256" key="1">
    <source>
        <dbReference type="SAM" id="MobiDB-lite"/>
    </source>
</evidence>
<keyword evidence="3" id="KW-1185">Reference proteome</keyword>
<gene>
    <name evidence="2" type="ORF">OG913_13580</name>
</gene>
<reference evidence="2" key="1">
    <citation type="submission" date="2022-10" db="EMBL/GenBank/DDBJ databases">
        <title>The complete genomes of actinobacterial strains from the NBC collection.</title>
        <authorList>
            <person name="Joergensen T.S."/>
            <person name="Alvarez Arevalo M."/>
            <person name="Sterndorff E.B."/>
            <person name="Faurdal D."/>
            <person name="Vuksanovic O."/>
            <person name="Mourched A.-S."/>
            <person name="Charusanti P."/>
            <person name="Shaw S."/>
            <person name="Blin K."/>
            <person name="Weber T."/>
        </authorList>
    </citation>
    <scope>NUCLEOTIDE SEQUENCE</scope>
    <source>
        <strain evidence="2">NBC_00254</strain>
    </source>
</reference>
<dbReference type="Proteomes" id="UP001432011">
    <property type="component" value="Chromosome"/>
</dbReference>
<dbReference type="EMBL" id="CP108085">
    <property type="protein sequence ID" value="WUP77983.1"/>
    <property type="molecule type" value="Genomic_DNA"/>
</dbReference>
<feature type="region of interest" description="Disordered" evidence="1">
    <location>
        <begin position="1"/>
        <end position="30"/>
    </location>
</feature>
<organism evidence="2 3">
    <name type="scientific">Microbispora hainanensis</name>
    <dbReference type="NCBI Taxonomy" id="568844"/>
    <lineage>
        <taxon>Bacteria</taxon>
        <taxon>Bacillati</taxon>
        <taxon>Actinomycetota</taxon>
        <taxon>Actinomycetes</taxon>
        <taxon>Streptosporangiales</taxon>
        <taxon>Streptosporangiaceae</taxon>
        <taxon>Microbispora</taxon>
    </lineage>
</organism>
<protein>
    <submittedName>
        <fullName evidence="2">TAXI family TRAP transporter solute-binding subunit</fullName>
    </submittedName>
</protein>
<accession>A0ABZ1SYA8</accession>
<evidence type="ECO:0000313" key="2">
    <source>
        <dbReference type="EMBL" id="WUP77983.1"/>
    </source>
</evidence>
<dbReference type="Gene3D" id="3.40.190.10">
    <property type="entry name" value="Periplasmic binding protein-like II"/>
    <property type="match status" value="1"/>
</dbReference>
<evidence type="ECO:0000313" key="3">
    <source>
        <dbReference type="Proteomes" id="UP001432011"/>
    </source>
</evidence>
<name>A0ABZ1SYA8_9ACTN</name>
<sequence>MHASAKEITLADAPKTDPVPLHEGARKFYG</sequence>